<evidence type="ECO:0000256" key="4">
    <source>
        <dbReference type="ARBA" id="ARBA00022723"/>
    </source>
</evidence>
<dbReference type="Proteomes" id="UP000886884">
    <property type="component" value="Unassembled WGS sequence"/>
</dbReference>
<dbReference type="SUPFAM" id="SSF53187">
    <property type="entry name" value="Zn-dependent exopeptidases"/>
    <property type="match status" value="1"/>
</dbReference>
<evidence type="ECO:0000313" key="9">
    <source>
        <dbReference type="EMBL" id="HIV26967.1"/>
    </source>
</evidence>
<dbReference type="Pfam" id="PF05343">
    <property type="entry name" value="Peptidase_M42"/>
    <property type="match status" value="1"/>
</dbReference>
<keyword evidence="4 8" id="KW-0479">Metal-binding</keyword>
<feature type="binding site" evidence="8">
    <location>
        <position position="221"/>
    </location>
    <ligand>
        <name>Zn(2+)</name>
        <dbReference type="ChEBI" id="CHEBI:29105"/>
        <label>1</label>
    </ligand>
</feature>
<dbReference type="GO" id="GO:0046872">
    <property type="term" value="F:metal ion binding"/>
    <property type="evidence" value="ECO:0007669"/>
    <property type="project" value="UniProtKB-UniRule"/>
</dbReference>
<feature type="active site" description="Proton acceptor" evidence="7">
    <location>
        <position position="197"/>
    </location>
</feature>
<comment type="caution">
    <text evidence="9">The sequence shown here is derived from an EMBL/GenBank/DDBJ whole genome shotgun (WGS) entry which is preliminary data.</text>
</comment>
<dbReference type="SUPFAM" id="SSF101821">
    <property type="entry name" value="Aminopeptidase/glucanase lid domain"/>
    <property type="match status" value="1"/>
</dbReference>
<proteinExistence type="inferred from homology"/>
<reference evidence="9" key="2">
    <citation type="journal article" date="2021" name="PeerJ">
        <title>Extensive microbial diversity within the chicken gut microbiome revealed by metagenomics and culture.</title>
        <authorList>
            <person name="Gilroy R."/>
            <person name="Ravi A."/>
            <person name="Getino M."/>
            <person name="Pursley I."/>
            <person name="Horton D.L."/>
            <person name="Alikhan N.F."/>
            <person name="Baker D."/>
            <person name="Gharbi K."/>
            <person name="Hall N."/>
            <person name="Watson M."/>
            <person name="Adriaenssens E.M."/>
            <person name="Foster-Nyarko E."/>
            <person name="Jarju S."/>
            <person name="Secka A."/>
            <person name="Antonio M."/>
            <person name="Oren A."/>
            <person name="Chaudhuri R.R."/>
            <person name="La Ragione R."/>
            <person name="Hildebrand F."/>
            <person name="Pallen M.J."/>
        </authorList>
    </citation>
    <scope>NUCLEOTIDE SEQUENCE</scope>
    <source>
        <strain evidence="9">CHK183-6373</strain>
    </source>
</reference>
<evidence type="ECO:0000256" key="7">
    <source>
        <dbReference type="PIRSR" id="PIRSR001123-1"/>
    </source>
</evidence>
<evidence type="ECO:0000313" key="10">
    <source>
        <dbReference type="Proteomes" id="UP000886884"/>
    </source>
</evidence>
<accession>A0A9D1TCP0</accession>
<keyword evidence="2" id="KW-0031">Aminopeptidase</keyword>
<sequence length="340" mass="36793">MVLRELTALRGVSGNEAAVRDYILERIRPLADVRIDRMGNLIAHKKGTEGARHVVLCAHMDEVGLMVTGIDDKGYLTYDTCGGIDPRVIVSKRVLVGEKAVPGVIGAKPIHLQSKSEFESVMKHDSLVIDIGAKDKADAERQVNKGDFVSFDSEWVEFGAGMVKAKALDDRSGCAILMAILENTYPCDLTCAFTVQEEVGTRGAQTVMEHIENVTCAIVLEGTTANDLGDVPEHLRVCAPGKGVAISMMDNSSLSHEPLWRALRALARKEDIPWQMKSYVSGGNDAGRLQRERGAVATAVLNVPCRYIHSPSSVASLADVDAAYRLVNAFLASNADFQEG</sequence>
<evidence type="ECO:0000256" key="8">
    <source>
        <dbReference type="PIRSR" id="PIRSR001123-2"/>
    </source>
</evidence>
<reference evidence="9" key="1">
    <citation type="submission" date="2020-10" db="EMBL/GenBank/DDBJ databases">
        <authorList>
            <person name="Gilroy R."/>
        </authorList>
    </citation>
    <scope>NUCLEOTIDE SEQUENCE</scope>
    <source>
        <strain evidence="9">CHK183-6373</strain>
    </source>
</reference>
<dbReference type="PIRSF" id="PIRSF001123">
    <property type="entry name" value="PepA_GA"/>
    <property type="match status" value="1"/>
</dbReference>
<feature type="binding site" evidence="8">
    <location>
        <position position="309"/>
    </location>
    <ligand>
        <name>Zn(2+)</name>
        <dbReference type="ChEBI" id="CHEBI:29105"/>
        <label>2</label>
    </ligand>
</feature>
<evidence type="ECO:0000256" key="2">
    <source>
        <dbReference type="ARBA" id="ARBA00022438"/>
    </source>
</evidence>
<organism evidence="9 10">
    <name type="scientific">Candidatus Ornithocaccomicrobium faecavium</name>
    <dbReference type="NCBI Taxonomy" id="2840890"/>
    <lineage>
        <taxon>Bacteria</taxon>
        <taxon>Bacillati</taxon>
        <taxon>Bacillota</taxon>
        <taxon>Clostridia</taxon>
        <taxon>Candidatus Ornithocaccomicrobium</taxon>
    </lineage>
</organism>
<evidence type="ECO:0000256" key="3">
    <source>
        <dbReference type="ARBA" id="ARBA00022670"/>
    </source>
</evidence>
<dbReference type="InterPro" id="IPR008007">
    <property type="entry name" value="Peptidase_M42"/>
</dbReference>
<dbReference type="Gene3D" id="2.40.30.40">
    <property type="entry name" value="Peptidase M42, domain 2"/>
    <property type="match status" value="1"/>
</dbReference>
<dbReference type="PANTHER" id="PTHR32481">
    <property type="entry name" value="AMINOPEPTIDASE"/>
    <property type="match status" value="1"/>
</dbReference>
<evidence type="ECO:0000256" key="6">
    <source>
        <dbReference type="PIRNR" id="PIRNR001123"/>
    </source>
</evidence>
<evidence type="ECO:0000256" key="5">
    <source>
        <dbReference type="ARBA" id="ARBA00022801"/>
    </source>
</evidence>
<name>A0A9D1TCP0_9FIRM</name>
<dbReference type="PANTHER" id="PTHR32481:SF0">
    <property type="entry name" value="AMINOPEPTIDASE YPDE-RELATED"/>
    <property type="match status" value="1"/>
</dbReference>
<dbReference type="InterPro" id="IPR023367">
    <property type="entry name" value="Peptidase_M42_dom2"/>
</dbReference>
<feature type="binding site" evidence="8">
    <location>
        <position position="59"/>
    </location>
    <ligand>
        <name>Zn(2+)</name>
        <dbReference type="ChEBI" id="CHEBI:29105"/>
        <label>1</label>
    </ligand>
</feature>
<dbReference type="EMBL" id="DVOT01000058">
    <property type="protein sequence ID" value="HIV26967.1"/>
    <property type="molecule type" value="Genomic_DNA"/>
</dbReference>
<feature type="binding site" evidence="8">
    <location>
        <position position="169"/>
    </location>
    <ligand>
        <name>Zn(2+)</name>
        <dbReference type="ChEBI" id="CHEBI:29105"/>
        <label>2</label>
    </ligand>
</feature>
<keyword evidence="3" id="KW-0645">Protease</keyword>
<dbReference type="GO" id="GO:0006508">
    <property type="term" value="P:proteolysis"/>
    <property type="evidence" value="ECO:0007669"/>
    <property type="project" value="UniProtKB-KW"/>
</dbReference>
<feature type="binding site" evidence="8">
    <location>
        <position position="198"/>
    </location>
    <ligand>
        <name>Zn(2+)</name>
        <dbReference type="ChEBI" id="CHEBI:29105"/>
        <label>2</label>
    </ligand>
</feature>
<dbReference type="AlphaFoldDB" id="A0A9D1TCP0"/>
<comment type="cofactor">
    <cofactor evidence="8">
        <name>a divalent metal cation</name>
        <dbReference type="ChEBI" id="CHEBI:60240"/>
    </cofactor>
    <text evidence="8">Binds 2 divalent metal cations per subunit.</text>
</comment>
<dbReference type="GO" id="GO:0004177">
    <property type="term" value="F:aminopeptidase activity"/>
    <property type="evidence" value="ECO:0007669"/>
    <property type="project" value="UniProtKB-UniRule"/>
</dbReference>
<protein>
    <submittedName>
        <fullName evidence="9">M20/M25/M40 family metallo-hydrolase</fullName>
    </submittedName>
</protein>
<comment type="similarity">
    <text evidence="1 6">Belongs to the peptidase M42 family.</text>
</comment>
<gene>
    <name evidence="9" type="ORF">IAA64_03280</name>
</gene>
<evidence type="ECO:0000256" key="1">
    <source>
        <dbReference type="ARBA" id="ARBA00006272"/>
    </source>
</evidence>
<dbReference type="Gene3D" id="3.40.630.10">
    <property type="entry name" value="Zn peptidases"/>
    <property type="match status" value="1"/>
</dbReference>
<dbReference type="InterPro" id="IPR051464">
    <property type="entry name" value="Peptidase_M42_aminopept"/>
</dbReference>
<feature type="binding site" evidence="8">
    <location>
        <position position="169"/>
    </location>
    <ligand>
        <name>Zn(2+)</name>
        <dbReference type="ChEBI" id="CHEBI:29105"/>
        <label>1</label>
    </ligand>
</feature>
<keyword evidence="5" id="KW-0378">Hydrolase</keyword>